<dbReference type="GO" id="GO:0006260">
    <property type="term" value="P:DNA replication"/>
    <property type="evidence" value="ECO:0007669"/>
    <property type="project" value="InterPro"/>
</dbReference>
<evidence type="ECO:0000256" key="2">
    <source>
        <dbReference type="HAMAP-Rule" id="MF_00984"/>
    </source>
</evidence>
<comment type="caution">
    <text evidence="5">The sequence shown here is derived from an EMBL/GenBank/DDBJ whole genome shotgun (WGS) entry which is preliminary data.</text>
</comment>
<dbReference type="PANTHER" id="PTHR10302:SF27">
    <property type="entry name" value="SINGLE-STRANDED DNA-BINDING PROTEIN"/>
    <property type="match status" value="1"/>
</dbReference>
<dbReference type="HAMAP" id="MF_00984">
    <property type="entry name" value="SSB"/>
    <property type="match status" value="1"/>
</dbReference>
<dbReference type="Pfam" id="PF00436">
    <property type="entry name" value="SSB"/>
    <property type="match status" value="1"/>
</dbReference>
<gene>
    <name evidence="5" type="ORF">A3E29_04025</name>
</gene>
<evidence type="ECO:0000256" key="4">
    <source>
        <dbReference type="SAM" id="MobiDB-lite"/>
    </source>
</evidence>
<sequence>MDLNKVMIIGRLTRDPEVRTTPNGANVVSFSVATSFNWTDKNDGQKKEQTEFHNVVAWRKLADIIGQYLKKGSQVYLEGRLQTRSWEGQDGKKNYRTEIVADNMIMLGRPGQGSRSEADLPAGTSAKAGPSTPMDQPEPKNDVPEIQIDDGDIPF</sequence>
<dbReference type="EMBL" id="MFEY01000007">
    <property type="protein sequence ID" value="OGE90238.1"/>
    <property type="molecule type" value="Genomic_DNA"/>
</dbReference>
<reference evidence="5 6" key="1">
    <citation type="journal article" date="2016" name="Nat. Commun.">
        <title>Thousands of microbial genomes shed light on interconnected biogeochemical processes in an aquifer system.</title>
        <authorList>
            <person name="Anantharaman K."/>
            <person name="Brown C.T."/>
            <person name="Hug L.A."/>
            <person name="Sharon I."/>
            <person name="Castelle C.J."/>
            <person name="Probst A.J."/>
            <person name="Thomas B.C."/>
            <person name="Singh A."/>
            <person name="Wilkins M.J."/>
            <person name="Karaoz U."/>
            <person name="Brodie E.L."/>
            <person name="Williams K.H."/>
            <person name="Hubbard S.S."/>
            <person name="Banfield J.F."/>
        </authorList>
    </citation>
    <scope>NUCLEOTIDE SEQUENCE [LARGE SCALE GENOMIC DNA]</scope>
</reference>
<protein>
    <recommendedName>
        <fullName evidence="2 3">Single-stranded DNA-binding protein</fullName>
        <shortName evidence="2">SSB</shortName>
    </recommendedName>
</protein>
<dbReference type="PIRSF" id="PIRSF002070">
    <property type="entry name" value="SSB"/>
    <property type="match status" value="1"/>
</dbReference>
<dbReference type="Proteomes" id="UP000177682">
    <property type="component" value="Unassembled WGS sequence"/>
</dbReference>
<accession>A0A1F5PJX0</accession>
<evidence type="ECO:0000256" key="1">
    <source>
        <dbReference type="ARBA" id="ARBA00023125"/>
    </source>
</evidence>
<dbReference type="GO" id="GO:0003697">
    <property type="term" value="F:single-stranded DNA binding"/>
    <property type="evidence" value="ECO:0007669"/>
    <property type="project" value="UniProtKB-UniRule"/>
</dbReference>
<dbReference type="SUPFAM" id="SSF50249">
    <property type="entry name" value="Nucleic acid-binding proteins"/>
    <property type="match status" value="1"/>
</dbReference>
<comment type="caution">
    <text evidence="2">Lacks conserved residue(s) required for the propagation of feature annotation.</text>
</comment>
<evidence type="ECO:0000313" key="6">
    <source>
        <dbReference type="Proteomes" id="UP000177682"/>
    </source>
</evidence>
<dbReference type="InterPro" id="IPR012340">
    <property type="entry name" value="NA-bd_OB-fold"/>
</dbReference>
<dbReference type="InterPro" id="IPR000424">
    <property type="entry name" value="Primosome_PriB/ssb"/>
</dbReference>
<dbReference type="NCBIfam" id="TIGR00621">
    <property type="entry name" value="ssb"/>
    <property type="match status" value="1"/>
</dbReference>
<dbReference type="PANTHER" id="PTHR10302">
    <property type="entry name" value="SINGLE-STRANDED DNA-BINDING PROTEIN"/>
    <property type="match status" value="1"/>
</dbReference>
<dbReference type="AlphaFoldDB" id="A0A1F5PJX0"/>
<feature type="region of interest" description="Disordered" evidence="4">
    <location>
        <begin position="108"/>
        <end position="155"/>
    </location>
</feature>
<evidence type="ECO:0000313" key="5">
    <source>
        <dbReference type="EMBL" id="OGE90238.1"/>
    </source>
</evidence>
<dbReference type="PROSITE" id="PS50935">
    <property type="entry name" value="SSB"/>
    <property type="match status" value="1"/>
</dbReference>
<dbReference type="Gene3D" id="2.40.50.140">
    <property type="entry name" value="Nucleic acid-binding proteins"/>
    <property type="match status" value="1"/>
</dbReference>
<proteinExistence type="inferred from homology"/>
<evidence type="ECO:0000256" key="3">
    <source>
        <dbReference type="PIRNR" id="PIRNR002070"/>
    </source>
</evidence>
<dbReference type="GO" id="GO:0009295">
    <property type="term" value="C:nucleoid"/>
    <property type="evidence" value="ECO:0007669"/>
    <property type="project" value="TreeGrafter"/>
</dbReference>
<comment type="subunit">
    <text evidence="2">Homotetramer.</text>
</comment>
<name>A0A1F5PJX0_9BACT</name>
<dbReference type="CDD" id="cd04496">
    <property type="entry name" value="SSB_OBF"/>
    <property type="match status" value="1"/>
</dbReference>
<organism evidence="5 6">
    <name type="scientific">Candidatus Doudnabacteria bacterium RIFCSPHIGHO2_12_FULL_48_16</name>
    <dbReference type="NCBI Taxonomy" id="1817838"/>
    <lineage>
        <taxon>Bacteria</taxon>
        <taxon>Candidatus Doudnaibacteriota</taxon>
    </lineage>
</organism>
<dbReference type="InterPro" id="IPR011344">
    <property type="entry name" value="ssDNA-bd"/>
</dbReference>
<keyword evidence="1 2" id="KW-0238">DNA-binding</keyword>